<evidence type="ECO:0000256" key="7">
    <source>
        <dbReference type="PROSITE-ProRule" id="PRU00024"/>
    </source>
</evidence>
<keyword evidence="6" id="KW-0862">Zinc</keyword>
<proteinExistence type="inferred from homology"/>
<keyword evidence="3" id="KW-0963">Cytoplasm</keyword>
<dbReference type="SMART" id="SM00336">
    <property type="entry name" value="BBOX"/>
    <property type="match status" value="1"/>
</dbReference>
<evidence type="ECO:0000259" key="11">
    <source>
        <dbReference type="PROSITE" id="PS50188"/>
    </source>
</evidence>
<keyword evidence="13" id="KW-1185">Reference proteome</keyword>
<dbReference type="InterPro" id="IPR001841">
    <property type="entry name" value="Znf_RING"/>
</dbReference>
<comment type="similarity">
    <text evidence="2">Belongs to the TRIM/RBCC family.</text>
</comment>
<dbReference type="Pfam" id="PF00643">
    <property type="entry name" value="zf-B_box"/>
    <property type="match status" value="1"/>
</dbReference>
<dbReference type="InterPro" id="IPR050143">
    <property type="entry name" value="TRIM/RBCC"/>
</dbReference>
<evidence type="ECO:0000313" key="13">
    <source>
        <dbReference type="Proteomes" id="UP001460270"/>
    </source>
</evidence>
<dbReference type="PROSITE" id="PS50119">
    <property type="entry name" value="ZF_BBOX"/>
    <property type="match status" value="1"/>
</dbReference>
<protein>
    <submittedName>
        <fullName evidence="12">Uncharacterized protein</fullName>
    </submittedName>
</protein>
<dbReference type="InterPro" id="IPR043136">
    <property type="entry name" value="B30.2/SPRY_sf"/>
</dbReference>
<dbReference type="InterPro" id="IPR018957">
    <property type="entry name" value="Znf_C3HC4_RING-type"/>
</dbReference>
<dbReference type="SMART" id="SM00184">
    <property type="entry name" value="RING"/>
    <property type="match status" value="1"/>
</dbReference>
<feature type="domain" description="B30.2/SPRY" evidence="11">
    <location>
        <begin position="269"/>
        <end position="443"/>
    </location>
</feature>
<organism evidence="12 13">
    <name type="scientific">Mugilogobius chulae</name>
    <name type="common">yellowstripe goby</name>
    <dbReference type="NCBI Taxonomy" id="88201"/>
    <lineage>
        <taxon>Eukaryota</taxon>
        <taxon>Metazoa</taxon>
        <taxon>Chordata</taxon>
        <taxon>Craniata</taxon>
        <taxon>Vertebrata</taxon>
        <taxon>Euteleostomi</taxon>
        <taxon>Actinopterygii</taxon>
        <taxon>Neopterygii</taxon>
        <taxon>Teleostei</taxon>
        <taxon>Neoteleostei</taxon>
        <taxon>Acanthomorphata</taxon>
        <taxon>Gobiaria</taxon>
        <taxon>Gobiiformes</taxon>
        <taxon>Gobioidei</taxon>
        <taxon>Gobiidae</taxon>
        <taxon>Gobionellinae</taxon>
        <taxon>Mugilogobius</taxon>
    </lineage>
</organism>
<dbReference type="Proteomes" id="UP001460270">
    <property type="component" value="Unassembled WGS sequence"/>
</dbReference>
<comment type="subcellular location">
    <subcellularLocation>
        <location evidence="1">Cytoplasm</location>
    </subcellularLocation>
</comment>
<keyword evidence="4" id="KW-0479">Metal-binding</keyword>
<keyword evidence="5 7" id="KW-0863">Zinc-finger</keyword>
<dbReference type="InterPro" id="IPR000315">
    <property type="entry name" value="Znf_B-box"/>
</dbReference>
<evidence type="ECO:0000256" key="6">
    <source>
        <dbReference type="ARBA" id="ARBA00022833"/>
    </source>
</evidence>
<accession>A0AAW0PRK3</accession>
<evidence type="ECO:0000259" key="9">
    <source>
        <dbReference type="PROSITE" id="PS50089"/>
    </source>
</evidence>
<evidence type="ECO:0000259" key="10">
    <source>
        <dbReference type="PROSITE" id="PS50119"/>
    </source>
</evidence>
<evidence type="ECO:0000256" key="2">
    <source>
        <dbReference type="ARBA" id="ARBA00008518"/>
    </source>
</evidence>
<dbReference type="GO" id="GO:0008270">
    <property type="term" value="F:zinc ion binding"/>
    <property type="evidence" value="ECO:0007669"/>
    <property type="project" value="UniProtKB-KW"/>
</dbReference>
<name>A0AAW0PRK3_9GOBI</name>
<dbReference type="PROSITE" id="PS00518">
    <property type="entry name" value="ZF_RING_1"/>
    <property type="match status" value="1"/>
</dbReference>
<dbReference type="Gene3D" id="3.30.160.60">
    <property type="entry name" value="Classic Zinc Finger"/>
    <property type="match status" value="1"/>
</dbReference>
<dbReference type="Gene3D" id="2.60.120.920">
    <property type="match status" value="1"/>
</dbReference>
<feature type="domain" description="B box-type" evidence="10">
    <location>
        <begin position="79"/>
        <end position="120"/>
    </location>
</feature>
<dbReference type="InterPro" id="IPR017907">
    <property type="entry name" value="Znf_RING_CS"/>
</dbReference>
<sequence length="443" mass="51040">MASRLEEDLTCSICDDLFKHPVVLSCSHSFCKVCLENWWKDKPIKTCPVCKQTSSHDPPLNLVLKNLVQTFAEQKDQAAAEHLCSLHSEILRLFCLDHQQPVCVVCRDSRTHKDHKFSPIKEAASDLREQLQSSIEPLQDKLKVLTERKELFKDSAAHITAQTQQTEKQIRDQFEKLHQFLLEEEQSRMKALREEEQQKTQNMKDKIVAVSREIETVSKTIAEAEEQLRASDCSFLLQYKTIVERVQRRLLEEEMKMEEGALIDQAKHLGNLGFNIWMNMKRLVQFYPVILDPNTAARDLILSEDLSSVNFGATQKLPENPERLKVHNVFGSETFISGTHSWDVEVEDNKDWELGACGPILRGEKIETGSWCIGFEQDKYTAFSPSDTAELSVKSLQRVRVKLDFDTRKVTFSDPDTNTDLHTFPFTFTKGLFPFYTQKIKIL</sequence>
<dbReference type="Pfam" id="PF00097">
    <property type="entry name" value="zf-C3HC4"/>
    <property type="match status" value="1"/>
</dbReference>
<dbReference type="Gene3D" id="3.30.40.10">
    <property type="entry name" value="Zinc/RING finger domain, C3HC4 (zinc finger)"/>
    <property type="match status" value="1"/>
</dbReference>
<dbReference type="InterPro" id="IPR001870">
    <property type="entry name" value="B30.2/SPRY"/>
</dbReference>
<dbReference type="PRINTS" id="PR01407">
    <property type="entry name" value="BUTYPHLNCDUF"/>
</dbReference>
<dbReference type="PROSITE" id="PS50089">
    <property type="entry name" value="ZF_RING_2"/>
    <property type="match status" value="1"/>
</dbReference>
<evidence type="ECO:0000256" key="4">
    <source>
        <dbReference type="ARBA" id="ARBA00022723"/>
    </source>
</evidence>
<feature type="coiled-coil region" evidence="8">
    <location>
        <begin position="182"/>
        <end position="227"/>
    </location>
</feature>
<dbReference type="Pfam" id="PF13765">
    <property type="entry name" value="PRY"/>
    <property type="match status" value="1"/>
</dbReference>
<feature type="domain" description="RING-type" evidence="9">
    <location>
        <begin position="11"/>
        <end position="51"/>
    </location>
</feature>
<evidence type="ECO:0000256" key="1">
    <source>
        <dbReference type="ARBA" id="ARBA00004496"/>
    </source>
</evidence>
<evidence type="ECO:0000256" key="3">
    <source>
        <dbReference type="ARBA" id="ARBA00022490"/>
    </source>
</evidence>
<keyword evidence="8" id="KW-0175">Coiled coil</keyword>
<evidence type="ECO:0000256" key="8">
    <source>
        <dbReference type="SAM" id="Coils"/>
    </source>
</evidence>
<dbReference type="PANTHER" id="PTHR24103">
    <property type="entry name" value="E3 UBIQUITIN-PROTEIN LIGASE TRIM"/>
    <property type="match status" value="1"/>
</dbReference>
<evidence type="ECO:0000256" key="5">
    <source>
        <dbReference type="ARBA" id="ARBA00022771"/>
    </source>
</evidence>
<dbReference type="InterPro" id="IPR006574">
    <property type="entry name" value="PRY"/>
</dbReference>
<dbReference type="AlphaFoldDB" id="A0AAW0PRK3"/>
<dbReference type="Pfam" id="PF00622">
    <property type="entry name" value="SPRY"/>
    <property type="match status" value="1"/>
</dbReference>
<reference evidence="13" key="1">
    <citation type="submission" date="2024-04" db="EMBL/GenBank/DDBJ databases">
        <title>Salinicola lusitanus LLJ914,a marine bacterium isolated from the Okinawa Trough.</title>
        <authorList>
            <person name="Li J."/>
        </authorList>
    </citation>
    <scope>NUCLEOTIDE SEQUENCE [LARGE SCALE GENOMIC DNA]</scope>
</reference>
<dbReference type="GO" id="GO:0005737">
    <property type="term" value="C:cytoplasm"/>
    <property type="evidence" value="ECO:0007669"/>
    <property type="project" value="UniProtKB-SubCell"/>
</dbReference>
<gene>
    <name evidence="12" type="ORF">WMY93_001737</name>
</gene>
<dbReference type="InterPro" id="IPR003879">
    <property type="entry name" value="Butyrophylin_SPRY"/>
</dbReference>
<dbReference type="EMBL" id="JBBPFD010000002">
    <property type="protein sequence ID" value="KAK7938411.1"/>
    <property type="molecule type" value="Genomic_DNA"/>
</dbReference>
<comment type="caution">
    <text evidence="12">The sequence shown here is derived from an EMBL/GenBank/DDBJ whole genome shotgun (WGS) entry which is preliminary data.</text>
</comment>
<dbReference type="SUPFAM" id="SSF57845">
    <property type="entry name" value="B-box zinc-binding domain"/>
    <property type="match status" value="1"/>
</dbReference>
<dbReference type="InterPro" id="IPR013320">
    <property type="entry name" value="ConA-like_dom_sf"/>
</dbReference>
<dbReference type="PROSITE" id="PS50188">
    <property type="entry name" value="B302_SPRY"/>
    <property type="match status" value="1"/>
</dbReference>
<dbReference type="InterPro" id="IPR013083">
    <property type="entry name" value="Znf_RING/FYVE/PHD"/>
</dbReference>
<dbReference type="SUPFAM" id="SSF49899">
    <property type="entry name" value="Concanavalin A-like lectins/glucanases"/>
    <property type="match status" value="1"/>
</dbReference>
<dbReference type="SMART" id="SM00589">
    <property type="entry name" value="PRY"/>
    <property type="match status" value="1"/>
</dbReference>
<dbReference type="SUPFAM" id="SSF57850">
    <property type="entry name" value="RING/U-box"/>
    <property type="match status" value="1"/>
</dbReference>
<dbReference type="InterPro" id="IPR003877">
    <property type="entry name" value="SPRY_dom"/>
</dbReference>
<evidence type="ECO:0000313" key="12">
    <source>
        <dbReference type="EMBL" id="KAK7938411.1"/>
    </source>
</evidence>